<feature type="region of interest" description="Disordered" evidence="1">
    <location>
        <begin position="990"/>
        <end position="1014"/>
    </location>
</feature>
<feature type="region of interest" description="Disordered" evidence="1">
    <location>
        <begin position="404"/>
        <end position="424"/>
    </location>
</feature>
<feature type="compositionally biased region" description="Polar residues" evidence="1">
    <location>
        <begin position="1146"/>
        <end position="1156"/>
    </location>
</feature>
<feature type="compositionally biased region" description="Polar residues" evidence="1">
    <location>
        <begin position="1110"/>
        <end position="1122"/>
    </location>
</feature>
<accession>A0AA40EDS2</accession>
<name>A0AA40EDS2_9PEZI</name>
<feature type="region of interest" description="Disordered" evidence="1">
    <location>
        <begin position="441"/>
        <end position="462"/>
    </location>
</feature>
<feature type="compositionally biased region" description="Polar residues" evidence="1">
    <location>
        <begin position="1228"/>
        <end position="1239"/>
    </location>
</feature>
<feature type="compositionally biased region" description="Gly residues" evidence="1">
    <location>
        <begin position="1263"/>
        <end position="1278"/>
    </location>
</feature>
<feature type="region of interest" description="Disordered" evidence="1">
    <location>
        <begin position="676"/>
        <end position="871"/>
    </location>
</feature>
<evidence type="ECO:0000313" key="3">
    <source>
        <dbReference type="Proteomes" id="UP001172159"/>
    </source>
</evidence>
<feature type="region of interest" description="Disordered" evidence="1">
    <location>
        <begin position="589"/>
        <end position="643"/>
    </location>
</feature>
<feature type="compositionally biased region" description="Polar residues" evidence="1">
    <location>
        <begin position="196"/>
        <end position="211"/>
    </location>
</feature>
<feature type="compositionally biased region" description="Polar residues" evidence="1">
    <location>
        <begin position="237"/>
        <end position="252"/>
    </location>
</feature>
<feature type="region of interest" description="Disordered" evidence="1">
    <location>
        <begin position="155"/>
        <end position="261"/>
    </location>
</feature>
<feature type="region of interest" description="Disordered" evidence="1">
    <location>
        <begin position="1055"/>
        <end position="1278"/>
    </location>
</feature>
<feature type="region of interest" description="Disordered" evidence="1">
    <location>
        <begin position="79"/>
        <end position="116"/>
    </location>
</feature>
<feature type="compositionally biased region" description="Acidic residues" evidence="1">
    <location>
        <begin position="716"/>
        <end position="726"/>
    </location>
</feature>
<comment type="caution">
    <text evidence="2">The sequence shown here is derived from an EMBL/GenBank/DDBJ whole genome shotgun (WGS) entry which is preliminary data.</text>
</comment>
<feature type="compositionally biased region" description="Low complexity" evidence="1">
    <location>
        <begin position="745"/>
        <end position="754"/>
    </location>
</feature>
<feature type="compositionally biased region" description="Basic and acidic residues" evidence="1">
    <location>
        <begin position="832"/>
        <end position="843"/>
    </location>
</feature>
<gene>
    <name evidence="2" type="ORF">B0T21DRAFT_411393</name>
</gene>
<organism evidence="2 3">
    <name type="scientific">Apiosordaria backusii</name>
    <dbReference type="NCBI Taxonomy" id="314023"/>
    <lineage>
        <taxon>Eukaryota</taxon>
        <taxon>Fungi</taxon>
        <taxon>Dikarya</taxon>
        <taxon>Ascomycota</taxon>
        <taxon>Pezizomycotina</taxon>
        <taxon>Sordariomycetes</taxon>
        <taxon>Sordariomycetidae</taxon>
        <taxon>Sordariales</taxon>
        <taxon>Lasiosphaeriaceae</taxon>
        <taxon>Apiosordaria</taxon>
    </lineage>
</organism>
<feature type="compositionally biased region" description="Basic and acidic residues" evidence="1">
    <location>
        <begin position="1082"/>
        <end position="1109"/>
    </location>
</feature>
<dbReference type="EMBL" id="JAUKTV010000006">
    <property type="protein sequence ID" value="KAK0736205.1"/>
    <property type="molecule type" value="Genomic_DNA"/>
</dbReference>
<feature type="compositionally biased region" description="Acidic residues" evidence="1">
    <location>
        <begin position="1319"/>
        <end position="1334"/>
    </location>
</feature>
<feature type="compositionally biased region" description="Basic and acidic residues" evidence="1">
    <location>
        <begin position="794"/>
        <end position="803"/>
    </location>
</feature>
<feature type="region of interest" description="Disordered" evidence="1">
    <location>
        <begin position="1299"/>
        <end position="1334"/>
    </location>
</feature>
<feature type="compositionally biased region" description="Basic and acidic residues" evidence="1">
    <location>
        <begin position="680"/>
        <end position="698"/>
    </location>
</feature>
<feature type="compositionally biased region" description="Basic and acidic residues" evidence="1">
    <location>
        <begin position="755"/>
        <end position="772"/>
    </location>
</feature>
<feature type="compositionally biased region" description="Polar residues" evidence="1">
    <location>
        <begin position="702"/>
        <end position="714"/>
    </location>
</feature>
<proteinExistence type="predicted"/>
<evidence type="ECO:0000256" key="1">
    <source>
        <dbReference type="SAM" id="MobiDB-lite"/>
    </source>
</evidence>
<keyword evidence="3" id="KW-1185">Reference proteome</keyword>
<dbReference type="Proteomes" id="UP001172159">
    <property type="component" value="Unassembled WGS sequence"/>
</dbReference>
<feature type="region of interest" description="Disordered" evidence="1">
    <location>
        <begin position="487"/>
        <end position="527"/>
    </location>
</feature>
<sequence length="1563" mass="169784">MESTMDAAQLVAQMQETLSTIHTTLASLNTAEHDAKLDELEARRDSTIKHLLAAYSLESQVLHHRRLAEREEIAERRRIEDEERERRRRQEDAELEERNKQEDEARDGMLLHETNEVEDETDHLMLEVEKDAQRVIDEGQKKLMDLEERREELNRLIGEQLRAPTMPSPPKRSRRGSNMPPVVATQNKLPEPVAPQSPNSTANALEPQNTSTDRHDEIAETISQSQTMPQADMTEDPSLNTDASNQKQVSPTDDSKPTSREDLPLFVQPVISRSGAIIHADHLQQKAPTPAESIGIPTRDTDSFATPQTPETAQHAIEPENVAQSTDGVHAMPQLSHKVDEPLSNQTPWGMGDNITAATVEVTSLPLSHAGGVTSNSAPEYDMPSPNHHIEAPAQAEQTLPPQNLDVLKNDPSPSSADIPRPLTATDDTFYSAAVTPFATANEQPATLPSALSDHSRSHSGDHVSFVAGKNQDISRHDYFGLIQASGTPERQGFEPSAGGDAVSSVSRQDQTNTEHETTPIEPPKIVLPLDMDGSCSLTDVSEYCPPEAHPEMMSHSHRPALIHSESYTGDEGEDVEVEIPLQRVVSHQRPVGEACNEAEEDAQAGQNEQAEPEAHVQSEPGPESEAQELEEEHLHTPALQTIPECEVLENMAGETAEPRLDQQPIGLGIHVEADIDGPVPEHEHDAHHDTDATHDEDIPGLSSSSDHADQYQSFYDDDSHSEDEYAQPKPITPNPLILQSFRTSGSGDYGSSVGDRDVPKLADDVSRHGEGDAEPGVSGGQPGAQADLGVLRESGHVGHGGEEGAQEEAQESLTSARDDVHHGTPLPSGGLKKEESLVDQLRRASQVSNESVEMEAGHTTTVNGEGDLFDDEDAESDYVSDIQDAYLNEEGVVDATVAAMGPVAENTEDTPAEVPTDQVPVDFPVGAPADASFEAQVKTTLETPVLMAAEVETDAHTKALDQIPGTASDHEVPVSVPDEALLEMQAGMGTPESMPAVSTSVPTVEVQEPDHPARNANWVSEADDYFNERDDKEHVRQETAAQSYFEQQTALNTAAVTSDSRPGTPSFTASQGLSASRHKPDRPQTPDRDTEFAHRDSPTLEHSQEEHQSPPQSMRSQSTLDSAPPSPDQHTATDIHDPVIRGLVSTHSPSYQTGRPRNDSHLTEYGHHRDESADTPLAKWQHRESTLSMPDPHIAALNTTRDSKHSHTGSEGGEKGTSLFQRMRNVFEQQTHASDINTSRSSTSRPISSTSSSHSNSDKHGGGGGGGGGSGLWGSGGPLSGRFGKSWAASDHHKDYHHLPYDGSGPGIVQRRKPFEHGDDDDEDEKDEDEEEVTFPLRAPIVLRDNFDRLHVISVRAQVSVDDVPDSSASSFSSTAGTSADPRFSWASSIPSSCVPLSVATSATTADTVDEEDDGDSVGVIGTKKSLRRSLALSPSSSVRKQKNTCSEEVEHGSDLRLPWLWVQGWRARLQKAGDEVERVRWEGRVESHFDRGGGPARRRQGCREKNVEEKHDVVVKKLPVGVSRARTGVLVNGEESVSVVEVGGDGNTVAKRGRSKSVHWA</sequence>
<feature type="compositionally biased region" description="Basic and acidic residues" evidence="1">
    <location>
        <begin position="79"/>
        <end position="115"/>
    </location>
</feature>
<protein>
    <submittedName>
        <fullName evidence="2">Uncharacterized protein</fullName>
    </submittedName>
</protein>
<feature type="compositionally biased region" description="Polar residues" evidence="1">
    <location>
        <begin position="1055"/>
        <end position="1075"/>
    </location>
</feature>
<reference evidence="2" key="1">
    <citation type="submission" date="2023-06" db="EMBL/GenBank/DDBJ databases">
        <title>Genome-scale phylogeny and comparative genomics of the fungal order Sordariales.</title>
        <authorList>
            <consortium name="Lawrence Berkeley National Laboratory"/>
            <person name="Hensen N."/>
            <person name="Bonometti L."/>
            <person name="Westerberg I."/>
            <person name="Brannstrom I.O."/>
            <person name="Guillou S."/>
            <person name="Cros-Aarteil S."/>
            <person name="Calhoun S."/>
            <person name="Haridas S."/>
            <person name="Kuo A."/>
            <person name="Mondo S."/>
            <person name="Pangilinan J."/>
            <person name="Riley R."/>
            <person name="Labutti K."/>
            <person name="Andreopoulos B."/>
            <person name="Lipzen A."/>
            <person name="Chen C."/>
            <person name="Yanf M."/>
            <person name="Daum C."/>
            <person name="Ng V."/>
            <person name="Clum A."/>
            <person name="Steindorff A."/>
            <person name="Ohm R."/>
            <person name="Martin F."/>
            <person name="Silar P."/>
            <person name="Natvig D."/>
            <person name="Lalanne C."/>
            <person name="Gautier V."/>
            <person name="Ament-Velasquez S.L."/>
            <person name="Kruys A."/>
            <person name="Hutchinson M.I."/>
            <person name="Powell A.J."/>
            <person name="Barry K."/>
            <person name="Miller A.N."/>
            <person name="Grigoriev I.V."/>
            <person name="Debuchy R."/>
            <person name="Gladieux P."/>
            <person name="Thoren M.H."/>
            <person name="Johannesson H."/>
        </authorList>
    </citation>
    <scope>NUCLEOTIDE SEQUENCE</scope>
    <source>
        <strain evidence="2">CBS 540.89</strain>
    </source>
</reference>
<feature type="compositionally biased region" description="Basic and acidic residues" evidence="1">
    <location>
        <begin position="1157"/>
        <end position="1173"/>
    </location>
</feature>
<evidence type="ECO:0000313" key="2">
    <source>
        <dbReference type="EMBL" id="KAK0736205.1"/>
    </source>
</evidence>
<feature type="compositionally biased region" description="Low complexity" evidence="1">
    <location>
        <begin position="1240"/>
        <end position="1256"/>
    </location>
</feature>